<dbReference type="RefSeq" id="XP_065955998.1">
    <property type="nucleotide sequence ID" value="XM_066100598.1"/>
</dbReference>
<evidence type="ECO:0000313" key="2">
    <source>
        <dbReference type="Proteomes" id="UP000595662"/>
    </source>
</evidence>
<organism evidence="1 2">
    <name type="scientific">Penicillium digitatum</name>
    <name type="common">Green mold</name>
    <dbReference type="NCBI Taxonomy" id="36651"/>
    <lineage>
        <taxon>Eukaryota</taxon>
        <taxon>Fungi</taxon>
        <taxon>Dikarya</taxon>
        <taxon>Ascomycota</taxon>
        <taxon>Pezizomycotina</taxon>
        <taxon>Eurotiomycetes</taxon>
        <taxon>Eurotiomycetidae</taxon>
        <taxon>Eurotiales</taxon>
        <taxon>Aspergillaceae</taxon>
        <taxon>Penicillium</taxon>
    </lineage>
</organism>
<reference evidence="1 2" key="1">
    <citation type="submission" date="2020-08" db="EMBL/GenBank/DDBJ databases">
        <title>The completed genome sequence of the pathogenic ascomycete fungus Penicillium digitatum.</title>
        <authorList>
            <person name="Wang M."/>
        </authorList>
    </citation>
    <scope>NUCLEOTIDE SEQUENCE [LARGE SCALE GENOMIC DNA]</scope>
    <source>
        <strain evidence="1 2">PdW03</strain>
    </source>
</reference>
<dbReference type="EMBL" id="CP060774">
    <property type="protein sequence ID" value="QQK40940.1"/>
    <property type="molecule type" value="Genomic_DNA"/>
</dbReference>
<dbReference type="Proteomes" id="UP000595662">
    <property type="component" value="Chromosome 1"/>
</dbReference>
<accession>A0A7T7BIF4</accession>
<dbReference type="AlphaFoldDB" id="A0A7T7BIF4"/>
<evidence type="ECO:0000313" key="1">
    <source>
        <dbReference type="EMBL" id="QQK40940.1"/>
    </source>
</evidence>
<dbReference type="GeneID" id="90952547"/>
<proteinExistence type="predicted"/>
<name>A0A7T7BIF4_PENDI</name>
<gene>
    <name evidence="1" type="ORF">Pdw03_3794</name>
</gene>
<protein>
    <submittedName>
        <fullName evidence="1">Uncharacterized protein</fullName>
    </submittedName>
</protein>
<sequence>MSSSSFIIKTTTYVTAETVVAGTISVLIDTALSTTAPGAVHTSSVPVQTTTAVAPLPPKEVFVVGETGVSHVSALTVSSVLSAPVLLDDHV</sequence>